<name>A0A084W1F1_ANOSI</name>
<dbReference type="AlphaFoldDB" id="A0A084W1F1"/>
<evidence type="ECO:0000313" key="2">
    <source>
        <dbReference type="EMBL" id="KFB44045.1"/>
    </source>
</evidence>
<accession>A0A084W1F1</accession>
<dbReference type="VEuPathDB" id="VectorBase:ASIC011875"/>
<dbReference type="EnsemblMetazoa" id="ASIC011875-RA">
    <property type="protein sequence ID" value="ASIC011875-PA"/>
    <property type="gene ID" value="ASIC011875"/>
</dbReference>
<gene>
    <name evidence="2" type="ORF">ZHAS_00011875</name>
</gene>
<evidence type="ECO:0000313" key="4">
    <source>
        <dbReference type="Proteomes" id="UP000030765"/>
    </source>
</evidence>
<evidence type="ECO:0000256" key="1">
    <source>
        <dbReference type="SAM" id="MobiDB-lite"/>
    </source>
</evidence>
<dbReference type="EMBL" id="KE525267">
    <property type="protein sequence ID" value="KFB44045.1"/>
    <property type="molecule type" value="Genomic_DNA"/>
</dbReference>
<reference evidence="3" key="2">
    <citation type="submission" date="2020-05" db="UniProtKB">
        <authorList>
            <consortium name="EnsemblMetazoa"/>
        </authorList>
    </citation>
    <scope>IDENTIFICATION</scope>
</reference>
<organism evidence="2">
    <name type="scientific">Anopheles sinensis</name>
    <name type="common">Mosquito</name>
    <dbReference type="NCBI Taxonomy" id="74873"/>
    <lineage>
        <taxon>Eukaryota</taxon>
        <taxon>Metazoa</taxon>
        <taxon>Ecdysozoa</taxon>
        <taxon>Arthropoda</taxon>
        <taxon>Hexapoda</taxon>
        <taxon>Insecta</taxon>
        <taxon>Pterygota</taxon>
        <taxon>Neoptera</taxon>
        <taxon>Endopterygota</taxon>
        <taxon>Diptera</taxon>
        <taxon>Nematocera</taxon>
        <taxon>Culicoidea</taxon>
        <taxon>Culicidae</taxon>
        <taxon>Anophelinae</taxon>
        <taxon>Anopheles</taxon>
    </lineage>
</organism>
<reference evidence="2 4" key="1">
    <citation type="journal article" date="2014" name="BMC Genomics">
        <title>Genome sequence of Anopheles sinensis provides insight into genetics basis of mosquito competence for malaria parasites.</title>
        <authorList>
            <person name="Zhou D."/>
            <person name="Zhang D."/>
            <person name="Ding G."/>
            <person name="Shi L."/>
            <person name="Hou Q."/>
            <person name="Ye Y."/>
            <person name="Xu Y."/>
            <person name="Zhou H."/>
            <person name="Xiong C."/>
            <person name="Li S."/>
            <person name="Yu J."/>
            <person name="Hong S."/>
            <person name="Yu X."/>
            <person name="Zou P."/>
            <person name="Chen C."/>
            <person name="Chang X."/>
            <person name="Wang W."/>
            <person name="Lv Y."/>
            <person name="Sun Y."/>
            <person name="Ma L."/>
            <person name="Shen B."/>
            <person name="Zhu C."/>
        </authorList>
    </citation>
    <scope>NUCLEOTIDE SEQUENCE [LARGE SCALE GENOMIC DNA]</scope>
</reference>
<sequence>MKHGFLHRKSEADHVRPVSKWSRKQPPPDRKTNSFKLHNAKGKWEHKRKAEKANEQ</sequence>
<proteinExistence type="predicted"/>
<dbReference type="EMBL" id="ATLV01019321">
    <property type="status" value="NOT_ANNOTATED_CDS"/>
    <property type="molecule type" value="Genomic_DNA"/>
</dbReference>
<dbReference type="Proteomes" id="UP000030765">
    <property type="component" value="Unassembled WGS sequence"/>
</dbReference>
<protein>
    <submittedName>
        <fullName evidence="2 3">Membrane protein</fullName>
    </submittedName>
</protein>
<evidence type="ECO:0000313" key="3">
    <source>
        <dbReference type="EnsemblMetazoa" id="ASIC011875-PA"/>
    </source>
</evidence>
<feature type="compositionally biased region" description="Basic residues" evidence="1">
    <location>
        <begin position="38"/>
        <end position="50"/>
    </location>
</feature>
<feature type="region of interest" description="Disordered" evidence="1">
    <location>
        <begin position="1"/>
        <end position="56"/>
    </location>
</feature>
<keyword evidence="4" id="KW-1185">Reference proteome</keyword>